<dbReference type="InterPro" id="IPR036390">
    <property type="entry name" value="WH_DNA-bd_sf"/>
</dbReference>
<evidence type="ECO:0000313" key="1">
    <source>
        <dbReference type="EMBL" id="MDI9859154.1"/>
    </source>
</evidence>
<sequence length="126" mass="14065">MSQEKESYQVVGAVWIEKSDGTDRFLGKGRIQLMELIIEHGSISQAAKAMNMSYKRAWELINSMNVQSSKPFVITQVGGKRGGGAVVTDEGVKAIVEYKALQQRFKDFLKQETEAFNQKSHILGIV</sequence>
<dbReference type="InterPro" id="IPR036388">
    <property type="entry name" value="WH-like_DNA-bd_sf"/>
</dbReference>
<accession>A0ABT6Y6G1</accession>
<comment type="caution">
    <text evidence="1">The sequence shown here is derived from an EMBL/GenBank/DDBJ whole genome shotgun (WGS) entry which is preliminary data.</text>
</comment>
<name>A0ABT6Y6G1_9BACT</name>
<organism evidence="1 2">
    <name type="scientific">Flectobacillus roseus</name>
    <dbReference type="NCBI Taxonomy" id="502259"/>
    <lineage>
        <taxon>Bacteria</taxon>
        <taxon>Pseudomonadati</taxon>
        <taxon>Bacteroidota</taxon>
        <taxon>Cytophagia</taxon>
        <taxon>Cytophagales</taxon>
        <taxon>Flectobacillaceae</taxon>
        <taxon>Flectobacillus</taxon>
    </lineage>
</organism>
<dbReference type="Gene3D" id="1.10.10.10">
    <property type="entry name" value="Winged helix-like DNA-binding domain superfamily/Winged helix DNA-binding domain"/>
    <property type="match status" value="1"/>
</dbReference>
<proteinExistence type="predicted"/>
<dbReference type="EMBL" id="JASHIF010000007">
    <property type="protein sequence ID" value="MDI9859154.1"/>
    <property type="molecule type" value="Genomic_DNA"/>
</dbReference>
<dbReference type="PANTHER" id="PTHR30432:SF1">
    <property type="entry name" value="DNA-BINDING TRANSCRIPTIONAL DUAL REGULATOR MODE"/>
    <property type="match status" value="1"/>
</dbReference>
<dbReference type="PANTHER" id="PTHR30432">
    <property type="entry name" value="TRANSCRIPTIONAL REGULATOR MODE"/>
    <property type="match status" value="1"/>
</dbReference>
<gene>
    <name evidence="1" type="ORF">QM524_08045</name>
</gene>
<dbReference type="SUPFAM" id="SSF46785">
    <property type="entry name" value="Winged helix' DNA-binding domain"/>
    <property type="match status" value="1"/>
</dbReference>
<reference evidence="1 2" key="1">
    <citation type="submission" date="2023-05" db="EMBL/GenBank/DDBJ databases">
        <title>Novel species of genus Flectobacillus isolated from stream in China.</title>
        <authorList>
            <person name="Lu H."/>
        </authorList>
    </citation>
    <scope>NUCLEOTIDE SEQUENCE [LARGE SCALE GENOMIC DNA]</scope>
    <source>
        <strain evidence="1 2">KCTC 42575</strain>
    </source>
</reference>
<dbReference type="InterPro" id="IPR051815">
    <property type="entry name" value="Molybdate_resp_trans_reg"/>
</dbReference>
<keyword evidence="2" id="KW-1185">Reference proteome</keyword>
<dbReference type="Proteomes" id="UP001236507">
    <property type="component" value="Unassembled WGS sequence"/>
</dbReference>
<dbReference type="RefSeq" id="WP_166553459.1">
    <property type="nucleotide sequence ID" value="NZ_JASHIF010000007.1"/>
</dbReference>
<evidence type="ECO:0000313" key="2">
    <source>
        <dbReference type="Proteomes" id="UP001236507"/>
    </source>
</evidence>
<protein>
    <submittedName>
        <fullName evidence="1">LysR family transcriptional regulator</fullName>
    </submittedName>
</protein>